<dbReference type="NCBIfam" id="NF003806">
    <property type="entry name" value="PRK05395.1-3"/>
    <property type="match status" value="1"/>
</dbReference>
<keyword evidence="1 3" id="KW-0672">Quinate metabolism</keyword>
<comment type="pathway">
    <text evidence="3">Aromatic compound metabolism; 3,4-dihydroxybenzoate biosynthesis; 3,4-dihydroxybenzoate from 3-dehydroquinate: step 1/2.</text>
</comment>
<gene>
    <name evidence="3" type="primary">qutE</name>
    <name evidence="7" type="ORF">MKZ38_005974</name>
</gene>
<dbReference type="PIRSF" id="PIRSF001399">
    <property type="entry name" value="DHquinase_II"/>
    <property type="match status" value="1"/>
</dbReference>
<evidence type="ECO:0000256" key="2">
    <source>
        <dbReference type="ARBA" id="ARBA00023239"/>
    </source>
</evidence>
<proteinExistence type="inferred from homology"/>
<dbReference type="GO" id="GO:0019631">
    <property type="term" value="P:quinate catabolic process"/>
    <property type="evidence" value="ECO:0007669"/>
    <property type="project" value="TreeGrafter"/>
</dbReference>
<keyword evidence="2 3" id="KW-0456">Lyase</keyword>
<comment type="similarity">
    <text evidence="3">Belongs to the type-II 3-dehydroquinase family.</text>
</comment>
<name>A0AAD5RJH5_9PEZI</name>
<keyword evidence="8" id="KW-1185">Reference proteome</keyword>
<feature type="binding site" evidence="3 5">
    <location>
        <position position="98"/>
    </location>
    <ligand>
        <name>substrate</name>
    </ligand>
</feature>
<comment type="subunit">
    <text evidence="3">Homododecamer. Adopts a ring-like structure, composed of an arrangement of two hexameric rings stacked on top of one another.</text>
</comment>
<evidence type="ECO:0000313" key="7">
    <source>
        <dbReference type="EMBL" id="KAJ2896002.1"/>
    </source>
</evidence>
<dbReference type="PANTHER" id="PTHR21272">
    <property type="entry name" value="CATABOLIC 3-DEHYDROQUINASE"/>
    <property type="match status" value="1"/>
</dbReference>
<dbReference type="EC" id="4.2.1.10" evidence="3"/>
<dbReference type="PROSITE" id="PS01029">
    <property type="entry name" value="DEHYDROQUINASE_II"/>
    <property type="match status" value="1"/>
</dbReference>
<dbReference type="NCBIfam" id="NF003807">
    <property type="entry name" value="PRK05395.1-4"/>
    <property type="match status" value="1"/>
</dbReference>
<feature type="binding site" evidence="3 5">
    <location>
        <position position="91"/>
    </location>
    <ligand>
        <name>substrate</name>
    </ligand>
</feature>
<dbReference type="EMBL" id="JAKWBI020000361">
    <property type="protein sequence ID" value="KAJ2896002.1"/>
    <property type="molecule type" value="Genomic_DNA"/>
</dbReference>
<comment type="catalytic activity">
    <reaction evidence="3">
        <text>3-dehydroquinate = 3-dehydroshikimate + H2O</text>
        <dbReference type="Rhea" id="RHEA:21096"/>
        <dbReference type="ChEBI" id="CHEBI:15377"/>
        <dbReference type="ChEBI" id="CHEBI:16630"/>
        <dbReference type="ChEBI" id="CHEBI:32364"/>
        <dbReference type="EC" id="4.2.1.10"/>
    </reaction>
</comment>
<organism evidence="7 8">
    <name type="scientific">Zalerion maritima</name>
    <dbReference type="NCBI Taxonomy" id="339359"/>
    <lineage>
        <taxon>Eukaryota</taxon>
        <taxon>Fungi</taxon>
        <taxon>Dikarya</taxon>
        <taxon>Ascomycota</taxon>
        <taxon>Pezizomycotina</taxon>
        <taxon>Sordariomycetes</taxon>
        <taxon>Lulworthiomycetidae</taxon>
        <taxon>Lulworthiales</taxon>
        <taxon>Lulworthiaceae</taxon>
        <taxon>Zalerion</taxon>
    </lineage>
</organism>
<dbReference type="InterPro" id="IPR001874">
    <property type="entry name" value="DHquinase_II"/>
</dbReference>
<dbReference type="HAMAP" id="MF_00169">
    <property type="entry name" value="AroQ"/>
    <property type="match status" value="1"/>
</dbReference>
<evidence type="ECO:0000256" key="4">
    <source>
        <dbReference type="PIRSR" id="PIRSR001399-1"/>
    </source>
</evidence>
<evidence type="ECO:0000313" key="8">
    <source>
        <dbReference type="Proteomes" id="UP001201980"/>
    </source>
</evidence>
<evidence type="ECO:0000256" key="3">
    <source>
        <dbReference type="HAMAP-Rule" id="MF_03136"/>
    </source>
</evidence>
<feature type="binding site" evidence="5">
    <location>
        <begin position="112"/>
        <end position="113"/>
    </location>
    <ligand>
        <name>substrate</name>
    </ligand>
</feature>
<evidence type="ECO:0000256" key="6">
    <source>
        <dbReference type="PIRSR" id="PIRSR001399-3"/>
    </source>
</evidence>
<feature type="binding site" evidence="3 5">
    <location>
        <position position="85"/>
    </location>
    <ligand>
        <name>substrate</name>
    </ligand>
</feature>
<dbReference type="Pfam" id="PF01220">
    <property type="entry name" value="DHquinase_II"/>
    <property type="match status" value="1"/>
</dbReference>
<dbReference type="NCBIfam" id="NF003804">
    <property type="entry name" value="PRK05395.1-1"/>
    <property type="match status" value="1"/>
</dbReference>
<comment type="function">
    <text evidence="3">Is involved in the catabolism of quinate. Allows the utilization of quinate as carbon source via the beta-ketoadipate pathway.</text>
</comment>
<dbReference type="PANTHER" id="PTHR21272:SF3">
    <property type="entry name" value="CATABOLIC 3-DEHYDROQUINASE"/>
    <property type="match status" value="1"/>
</dbReference>
<dbReference type="AlphaFoldDB" id="A0AAD5RJH5"/>
<reference evidence="7" key="1">
    <citation type="submission" date="2022-07" db="EMBL/GenBank/DDBJ databases">
        <title>Draft genome sequence of Zalerion maritima ATCC 34329, a (micro)plastics degrading marine fungus.</title>
        <authorList>
            <person name="Paco A."/>
            <person name="Goncalves M.F.M."/>
            <person name="Rocha-Santos T.A.P."/>
            <person name="Alves A."/>
        </authorList>
    </citation>
    <scope>NUCLEOTIDE SEQUENCE</scope>
    <source>
        <strain evidence="7">ATCC 34329</strain>
    </source>
</reference>
<dbReference type="InterPro" id="IPR018509">
    <property type="entry name" value="DHquinase_II_CS"/>
</dbReference>
<dbReference type="InterPro" id="IPR036441">
    <property type="entry name" value="DHquinase_II_sf"/>
</dbReference>
<sequence length="170" mass="17982">MTTATPPSKTTILLLHGPNLNLLGTREPGIYGSATLSSINSTCTSLASTYSTGLQHFQTNHEGRLIDRIHEAASANSPVGAIIINPAAFTHQSVAVRDALLGVGLPFVEVHLSNVHAREEWRSKSYFSDKAKGVICGLGPFGYEAAVMFCCRELLGAAKKGDGEGEGEVD</sequence>
<dbReference type="GO" id="GO:0003855">
    <property type="term" value="F:3-dehydroquinate dehydratase activity"/>
    <property type="evidence" value="ECO:0007669"/>
    <property type="project" value="UniProtKB-UniRule"/>
</dbReference>
<dbReference type="NCBIfam" id="NF003805">
    <property type="entry name" value="PRK05395.1-2"/>
    <property type="match status" value="1"/>
</dbReference>
<feature type="site" description="Transition state stabilizer" evidence="3 6">
    <location>
        <position position="26"/>
    </location>
</feature>
<protein>
    <recommendedName>
        <fullName evidence="3">Catabolic 3-dehydroquinase</fullName>
        <shortName evidence="3">cDHQase</shortName>
        <ecNumber evidence="3">4.2.1.10</ecNumber>
    </recommendedName>
    <alternativeName>
        <fullName evidence="3">3-dehydroquinate dehydratase</fullName>
    </alternativeName>
</protein>
<dbReference type="SUPFAM" id="SSF52304">
    <property type="entry name" value="Type II 3-dehydroquinate dehydratase"/>
    <property type="match status" value="1"/>
</dbReference>
<dbReference type="NCBIfam" id="TIGR01088">
    <property type="entry name" value="aroQ"/>
    <property type="match status" value="1"/>
</dbReference>
<feature type="active site" description="Proton donor" evidence="3 4">
    <location>
        <position position="111"/>
    </location>
</feature>
<evidence type="ECO:0000256" key="1">
    <source>
        <dbReference type="ARBA" id="ARBA00022911"/>
    </source>
</evidence>
<dbReference type="GO" id="GO:0046279">
    <property type="term" value="P:3,4-dihydroxybenzoate biosynthetic process"/>
    <property type="evidence" value="ECO:0007669"/>
    <property type="project" value="UniProtKB-UniRule"/>
</dbReference>
<feature type="active site" description="Proton acceptor" evidence="3 4">
    <location>
        <position position="31"/>
    </location>
</feature>
<dbReference type="Gene3D" id="3.40.50.9100">
    <property type="entry name" value="Dehydroquinase, class II"/>
    <property type="match status" value="1"/>
</dbReference>
<comment type="caution">
    <text evidence="7">The sequence shown here is derived from an EMBL/GenBank/DDBJ whole genome shotgun (WGS) entry which is preliminary data.</text>
</comment>
<feature type="binding site" evidence="3 5">
    <location>
        <position position="122"/>
    </location>
    <ligand>
        <name>substrate</name>
    </ligand>
</feature>
<dbReference type="CDD" id="cd00466">
    <property type="entry name" value="DHQase_II"/>
    <property type="match status" value="1"/>
</dbReference>
<comment type="caution">
    <text evidence="3">Lacks conserved residue(s) required for the propagation of feature annotation.</text>
</comment>
<evidence type="ECO:0000256" key="5">
    <source>
        <dbReference type="PIRSR" id="PIRSR001399-2"/>
    </source>
</evidence>
<accession>A0AAD5RJH5</accession>
<dbReference type="Proteomes" id="UP001201980">
    <property type="component" value="Unassembled WGS sequence"/>
</dbReference>